<protein>
    <recommendedName>
        <fullName evidence="1">Cyclic nucleotide-binding domain-containing protein</fullName>
    </recommendedName>
</protein>
<dbReference type="AlphaFoldDB" id="A0A381NY21"/>
<evidence type="ECO:0000313" key="2">
    <source>
        <dbReference type="EMBL" id="SUZ59084.1"/>
    </source>
</evidence>
<dbReference type="EMBL" id="UINC01000662">
    <property type="protein sequence ID" value="SUZ59084.1"/>
    <property type="molecule type" value="Genomic_DNA"/>
</dbReference>
<dbReference type="InterPro" id="IPR000595">
    <property type="entry name" value="cNMP-bd_dom"/>
</dbReference>
<gene>
    <name evidence="2" type="ORF">METZ01_LOCUS11938</name>
</gene>
<accession>A0A381NY21</accession>
<proteinExistence type="predicted"/>
<dbReference type="InterPro" id="IPR036866">
    <property type="entry name" value="RibonucZ/Hydroxyglut_hydro"/>
</dbReference>
<reference evidence="2" key="1">
    <citation type="submission" date="2018-05" db="EMBL/GenBank/DDBJ databases">
        <authorList>
            <person name="Lanie J.A."/>
            <person name="Ng W.-L."/>
            <person name="Kazmierczak K.M."/>
            <person name="Andrzejewski T.M."/>
            <person name="Davidsen T.M."/>
            <person name="Wayne K.J."/>
            <person name="Tettelin H."/>
            <person name="Glass J.I."/>
            <person name="Rusch D."/>
            <person name="Podicherti R."/>
            <person name="Tsui H.-C.T."/>
            <person name="Winkler M.E."/>
        </authorList>
    </citation>
    <scope>NUCLEOTIDE SEQUENCE</scope>
</reference>
<evidence type="ECO:0000259" key="1">
    <source>
        <dbReference type="PROSITE" id="PS50042"/>
    </source>
</evidence>
<dbReference type="InterPro" id="IPR014710">
    <property type="entry name" value="RmlC-like_jellyroll"/>
</dbReference>
<dbReference type="SUPFAM" id="SSF56281">
    <property type="entry name" value="Metallo-hydrolase/oxidoreductase"/>
    <property type="match status" value="1"/>
</dbReference>
<feature type="domain" description="Cyclic nucleotide-binding" evidence="1">
    <location>
        <begin position="526"/>
        <end position="608"/>
    </location>
</feature>
<sequence>MSKISKTQITTGVFWLEVPEAELYVLCGCPADSVKHLMKAGKINIFDRNVGSLEPGSGTFQHPHGSVTSETGPNAILLSDLSVQNGDFANLAEFPVLQMLYRQGMLLPNHPNNTGAKPLLIGRRNVVNAQMKYIYRGNYGLTSLEEILDTGVSQELAEEMMRIKLYFAFGAIRSSSDLLEARIVDQKPVEVLNGVTVQRKSVNCYEFTYQDESVEVNLNLDKTECYVTPYELENHHFKREYFSVIHTGEGDGWDINRPCMASVLSFQGKVYLIDVGPNIAHTLNSIGVDVNEVEGIFHTHAHDDHFAGLTSLIRANHRIKYYTTPIVRSSVTKKLSALMSISEKAFEDFFEVCDLELDVWNNIDGLEVRPVYSPHPVETNILFFRTLWEDGYATYAHLADISSHTVLKKMVEENAQLPGISSESLKKVWQDYLYPVEVKKIDIGGGLIHGKAIDFKNDKSNKIILAHTAQKLTQEEKVIGCGVSFGSTDTLIEGHEDYALEFGADYLRGYFPNVEIGEIHMLLNCERESINAGTILLRDQETPKHVSLVLTGVAELLSPRDKTSYPLSSGTLIGDLAVIFGLKSTGTYRTLSHIETLKIPAVLFNEFVNRNHLLVQIRKTQETIEFLQQTWLFGESISSPIQSQIAQSITLTKYKKGEKIEYDGLMLVKKGKVELINRGANKKESLHEVGKGDFWGGEKMISSNSKCSDARAITQTDIYSIKDVEILQNIPIIRWKMLEQTERRE</sequence>
<name>A0A381NY21_9ZZZZ</name>
<feature type="domain" description="Cyclic nucleotide-binding" evidence="1">
    <location>
        <begin position="663"/>
        <end position="721"/>
    </location>
</feature>
<dbReference type="CDD" id="cd00038">
    <property type="entry name" value="CAP_ED"/>
    <property type="match status" value="1"/>
</dbReference>
<dbReference type="PROSITE" id="PS50042">
    <property type="entry name" value="CNMP_BINDING_3"/>
    <property type="match status" value="2"/>
</dbReference>
<dbReference type="Gene3D" id="3.60.15.10">
    <property type="entry name" value="Ribonuclease Z/Hydroxyacylglutathione hydrolase-like"/>
    <property type="match status" value="1"/>
</dbReference>
<dbReference type="InterPro" id="IPR018490">
    <property type="entry name" value="cNMP-bd_dom_sf"/>
</dbReference>
<dbReference type="Pfam" id="PF23023">
    <property type="entry name" value="Anti-Pycsar_Apyc1"/>
    <property type="match status" value="1"/>
</dbReference>
<dbReference type="SUPFAM" id="SSF51206">
    <property type="entry name" value="cAMP-binding domain-like"/>
    <property type="match status" value="2"/>
</dbReference>
<dbReference type="Gene3D" id="2.60.120.10">
    <property type="entry name" value="Jelly Rolls"/>
    <property type="match status" value="2"/>
</dbReference>
<organism evidence="2">
    <name type="scientific">marine metagenome</name>
    <dbReference type="NCBI Taxonomy" id="408172"/>
    <lineage>
        <taxon>unclassified sequences</taxon>
        <taxon>metagenomes</taxon>
        <taxon>ecological metagenomes</taxon>
    </lineage>
</organism>